<organism evidence="4 5">
    <name type="scientific">Aurantiacibacter flavus</name>
    <dbReference type="NCBI Taxonomy" id="3145232"/>
    <lineage>
        <taxon>Bacteria</taxon>
        <taxon>Pseudomonadati</taxon>
        <taxon>Pseudomonadota</taxon>
        <taxon>Alphaproteobacteria</taxon>
        <taxon>Sphingomonadales</taxon>
        <taxon>Erythrobacteraceae</taxon>
        <taxon>Aurantiacibacter</taxon>
    </lineage>
</organism>
<comment type="function">
    <text evidence="1">Protein O-mannosyltransferase that catalyzes the transfer of a single mannose residue from a polyprenol phospho-mannosyl lipidic donor to the hydroxyl group of selected serine and threonine residues in acceptor proteins.</text>
</comment>
<comment type="caution">
    <text evidence="4">The sequence shown here is derived from an EMBL/GenBank/DDBJ whole genome shotgun (WGS) entry which is preliminary data.</text>
</comment>
<keyword evidence="1" id="KW-0808">Transferase</keyword>
<evidence type="ECO:0000313" key="4">
    <source>
        <dbReference type="EMBL" id="MEN7535907.1"/>
    </source>
</evidence>
<proteinExistence type="inferred from homology"/>
<dbReference type="InterPro" id="IPR038731">
    <property type="entry name" value="RgtA/B/C-like"/>
</dbReference>
<comment type="subcellular location">
    <subcellularLocation>
        <location evidence="1">Cell membrane</location>
    </subcellularLocation>
</comment>
<feature type="transmembrane region" description="Helical" evidence="1">
    <location>
        <begin position="84"/>
        <end position="106"/>
    </location>
</feature>
<feature type="transmembrane region" description="Helical" evidence="1">
    <location>
        <begin position="357"/>
        <end position="374"/>
    </location>
</feature>
<feature type="transmembrane region" description="Helical" evidence="1">
    <location>
        <begin position="168"/>
        <end position="197"/>
    </location>
</feature>
<dbReference type="EMBL" id="JBDLBR010000001">
    <property type="protein sequence ID" value="MEN7535907.1"/>
    <property type="molecule type" value="Genomic_DNA"/>
</dbReference>
<keyword evidence="1" id="KW-1133">Transmembrane helix</keyword>
<keyword evidence="5" id="KW-1185">Reference proteome</keyword>
<evidence type="ECO:0000256" key="1">
    <source>
        <dbReference type="RuleBase" id="RU367007"/>
    </source>
</evidence>
<reference evidence="4 5" key="1">
    <citation type="submission" date="2024-05" db="EMBL/GenBank/DDBJ databases">
        <authorList>
            <person name="Park S."/>
        </authorList>
    </citation>
    <scope>NUCLEOTIDE SEQUENCE [LARGE SCALE GENOMIC DNA]</scope>
    <source>
        <strain evidence="4 5">DGU5</strain>
    </source>
</reference>
<feature type="transmembrane region" description="Helical" evidence="1">
    <location>
        <begin position="386"/>
        <end position="403"/>
    </location>
</feature>
<keyword evidence="1" id="KW-0812">Transmembrane</keyword>
<evidence type="ECO:0000259" key="2">
    <source>
        <dbReference type="Pfam" id="PF13231"/>
    </source>
</evidence>
<dbReference type="Proteomes" id="UP001484535">
    <property type="component" value="Unassembled WGS sequence"/>
</dbReference>
<accession>A0ABV0CTB6</accession>
<dbReference type="Pfam" id="PF16192">
    <property type="entry name" value="PMT_4TMC"/>
    <property type="match status" value="1"/>
</dbReference>
<keyword evidence="1" id="KW-1003">Cell membrane</keyword>
<name>A0ABV0CTB6_9SPHN</name>
<dbReference type="EC" id="2.4.1.-" evidence="1"/>
<dbReference type="PANTHER" id="PTHR10050">
    <property type="entry name" value="DOLICHYL-PHOSPHATE-MANNOSE--PROTEIN MANNOSYLTRANSFERASE"/>
    <property type="match status" value="1"/>
</dbReference>
<gene>
    <name evidence="4" type="ORF">ABDJ38_01820</name>
</gene>
<sequence length="427" mass="47724">MRPLFAPPHRASDPILWHGLIALAFLVLVLIRIKIPSAPYFDEVHYVPAGRRFLELSNAVNLEHPPLGKEMIALSIWLFGDSPFGWRALAALFGTLALFASMRAMWLTGRAGTASVLTGLFVGTNFLLFVQSRIAMLDVFMVSFLMLATWMVVGAWRQNETARWRLAIGGVAMGAAMAAKWNAVPLAVLPGLAFLAIRMHAAGWQVVTATRYPPIRGMALWEAALWLGVLPLAVYWASFLPYAAFTSPGEAGQGIIALHRHMIELQQQIVKPHPYQSVWWQWIPNIRAIWYLYEVIDGAQRGVMLIGNPITMIAGLPALAWCLWAGIKDKRRECLGVAVLYLISMALWVIAPKPIQFYFHYFLPSIFLSAALALAVERLWQRGDRLVAGVITIGALSAFAYWYPVLTGAPLQDDQAFLLWAWFDGWR</sequence>
<feature type="transmembrane region" description="Helical" evidence="1">
    <location>
        <begin position="112"/>
        <end position="130"/>
    </location>
</feature>
<keyword evidence="1" id="KW-0472">Membrane</keyword>
<feature type="domain" description="Glycosyltransferase RgtA/B/C/D-like" evidence="2">
    <location>
        <begin position="64"/>
        <end position="199"/>
    </location>
</feature>
<feature type="domain" description="Protein O-mannosyl-transferase C-terminal four TM" evidence="3">
    <location>
        <begin position="254"/>
        <end position="426"/>
    </location>
</feature>
<dbReference type="InterPro" id="IPR032421">
    <property type="entry name" value="PMT_4TMC"/>
</dbReference>
<dbReference type="PANTHER" id="PTHR10050:SF46">
    <property type="entry name" value="PROTEIN O-MANNOSYL-TRANSFERASE 2"/>
    <property type="match status" value="1"/>
</dbReference>
<evidence type="ECO:0000313" key="5">
    <source>
        <dbReference type="Proteomes" id="UP001484535"/>
    </source>
</evidence>
<dbReference type="Pfam" id="PF13231">
    <property type="entry name" value="PMT_2"/>
    <property type="match status" value="1"/>
</dbReference>
<feature type="transmembrane region" description="Helical" evidence="1">
    <location>
        <begin position="334"/>
        <end position="351"/>
    </location>
</feature>
<feature type="transmembrane region" description="Helical" evidence="1">
    <location>
        <begin position="15"/>
        <end position="33"/>
    </location>
</feature>
<evidence type="ECO:0000259" key="3">
    <source>
        <dbReference type="Pfam" id="PF16192"/>
    </source>
</evidence>
<feature type="transmembrane region" description="Helical" evidence="1">
    <location>
        <begin position="218"/>
        <end position="238"/>
    </location>
</feature>
<dbReference type="RefSeq" id="WP_346783368.1">
    <property type="nucleotide sequence ID" value="NZ_JBDLBR010000001.1"/>
</dbReference>
<comment type="similarity">
    <text evidence="1">Belongs to the glycosyltransferase 39 family.</text>
</comment>
<comment type="pathway">
    <text evidence="1">Protein modification; protein glycosylation.</text>
</comment>
<protein>
    <recommendedName>
        <fullName evidence="1">Polyprenol-phosphate-mannose--protein mannosyltransferase</fullName>
        <ecNumber evidence="1">2.4.1.-</ecNumber>
    </recommendedName>
</protein>
<feature type="transmembrane region" description="Helical" evidence="1">
    <location>
        <begin position="137"/>
        <end position="156"/>
    </location>
</feature>
<feature type="transmembrane region" description="Helical" evidence="1">
    <location>
        <begin position="310"/>
        <end position="327"/>
    </location>
</feature>
<keyword evidence="1" id="KW-0328">Glycosyltransferase</keyword>
<dbReference type="InterPro" id="IPR027005">
    <property type="entry name" value="PMT-like"/>
</dbReference>